<dbReference type="PANTHER" id="PTHR43163">
    <property type="entry name" value="DIPEPTIDE TRANSPORT SYSTEM PERMEASE PROTEIN DPPB-RELATED"/>
    <property type="match status" value="1"/>
</dbReference>
<keyword evidence="6 7" id="KW-0472">Membrane</keyword>
<reference evidence="9 10" key="1">
    <citation type="journal article" date="2017" name="Genome Announc.">
        <title>Draft Genome Sequence of Romboutsia maritimum sp. nov. Strain CCRI-22766(T), Isolated from Coastal Estuarine Mud.</title>
        <authorList>
            <person name="Maheux A.F."/>
            <person name="Boudreau D.K."/>
            <person name="Berube E."/>
            <person name="Boissinot M."/>
            <person name="Raymond F."/>
            <person name="Brodeur S."/>
            <person name="Corbeil J."/>
            <person name="Brightwell G."/>
            <person name="Broda D."/>
            <person name="Omar R.F."/>
            <person name="Bergeron M.G."/>
        </authorList>
    </citation>
    <scope>NUCLEOTIDE SEQUENCE [LARGE SCALE GENOMIC DNA]</scope>
    <source>
        <strain evidence="9 10">CCRI-22766</strain>
    </source>
</reference>
<sequence>MKKYVLKKILSIIPIMLVVSIIAFGLVTLSSGNIAEIVLRGSGVKASEESIRMVTERLGLDKPIYIQYWNWLKGILRLDFGKSYMSGLPITNDLIFRSVQSAKLALYGLIILVSTALPLGILSALYPKSLIDKGARGLSFLSASLPGFWVGLMILYLFGVKLKMISVIGSEDSSVIIFPAFTLALGSIGSYIRLIRINMLEVIDKSYIKAARAKGLSEKIVILKHALKNAMLPILTKFGVTIGAFLGGSTVVEIVFSYRGLGTYVMSAITNKDFPVIQAYVILIAAVIVIINLLVDILYIIINPKIELK</sequence>
<evidence type="ECO:0000256" key="5">
    <source>
        <dbReference type="ARBA" id="ARBA00022989"/>
    </source>
</evidence>
<feature type="transmembrane region" description="Helical" evidence="7">
    <location>
        <begin position="277"/>
        <end position="302"/>
    </location>
</feature>
<keyword evidence="3" id="KW-1003">Cell membrane</keyword>
<feature type="transmembrane region" description="Helical" evidence="7">
    <location>
        <begin position="138"/>
        <end position="156"/>
    </location>
</feature>
<comment type="subcellular location">
    <subcellularLocation>
        <location evidence="1 7">Cell membrane</location>
        <topology evidence="1 7">Multi-pass membrane protein</topology>
    </subcellularLocation>
</comment>
<comment type="similarity">
    <text evidence="7">Belongs to the binding-protein-dependent transport system permease family.</text>
</comment>
<organism evidence="9 10">
    <name type="scientific">Romboutsia maritimum</name>
    <dbReference type="NCBI Taxonomy" id="2020948"/>
    <lineage>
        <taxon>Bacteria</taxon>
        <taxon>Bacillati</taxon>
        <taxon>Bacillota</taxon>
        <taxon>Clostridia</taxon>
        <taxon>Peptostreptococcales</taxon>
        <taxon>Peptostreptococcaceae</taxon>
        <taxon>Romboutsia</taxon>
    </lineage>
</organism>
<dbReference type="Proteomes" id="UP000243494">
    <property type="component" value="Unassembled WGS sequence"/>
</dbReference>
<dbReference type="PROSITE" id="PS50928">
    <property type="entry name" value="ABC_TM1"/>
    <property type="match status" value="1"/>
</dbReference>
<keyword evidence="2 7" id="KW-0813">Transport</keyword>
<dbReference type="CDD" id="cd06261">
    <property type="entry name" value="TM_PBP2"/>
    <property type="match status" value="1"/>
</dbReference>
<evidence type="ECO:0000259" key="8">
    <source>
        <dbReference type="PROSITE" id="PS50928"/>
    </source>
</evidence>
<dbReference type="SUPFAM" id="SSF161098">
    <property type="entry name" value="MetI-like"/>
    <property type="match status" value="1"/>
</dbReference>
<evidence type="ECO:0000256" key="1">
    <source>
        <dbReference type="ARBA" id="ARBA00004651"/>
    </source>
</evidence>
<dbReference type="InterPro" id="IPR035906">
    <property type="entry name" value="MetI-like_sf"/>
</dbReference>
<accession>A0A371IVV9</accession>
<dbReference type="PANTHER" id="PTHR43163:SF6">
    <property type="entry name" value="DIPEPTIDE TRANSPORT SYSTEM PERMEASE PROTEIN DPPB-RELATED"/>
    <property type="match status" value="1"/>
</dbReference>
<keyword evidence="4 7" id="KW-0812">Transmembrane</keyword>
<dbReference type="Pfam" id="PF00528">
    <property type="entry name" value="BPD_transp_1"/>
    <property type="match status" value="1"/>
</dbReference>
<name>A0A371IVV9_9FIRM</name>
<dbReference type="RefSeq" id="WP_095405995.1">
    <property type="nucleotide sequence ID" value="NZ_NOJZ02000002.1"/>
</dbReference>
<dbReference type="GO" id="GO:0055085">
    <property type="term" value="P:transmembrane transport"/>
    <property type="evidence" value="ECO:0007669"/>
    <property type="project" value="InterPro"/>
</dbReference>
<proteinExistence type="inferred from homology"/>
<keyword evidence="10" id="KW-1185">Reference proteome</keyword>
<dbReference type="InterPro" id="IPR045621">
    <property type="entry name" value="BPD_transp_1_N"/>
</dbReference>
<dbReference type="EMBL" id="NOJZ02000002">
    <property type="protein sequence ID" value="RDY24609.1"/>
    <property type="molecule type" value="Genomic_DNA"/>
</dbReference>
<evidence type="ECO:0000313" key="9">
    <source>
        <dbReference type="EMBL" id="RDY24609.1"/>
    </source>
</evidence>
<evidence type="ECO:0000256" key="7">
    <source>
        <dbReference type="RuleBase" id="RU363032"/>
    </source>
</evidence>
<evidence type="ECO:0000256" key="2">
    <source>
        <dbReference type="ARBA" id="ARBA00022448"/>
    </source>
</evidence>
<feature type="transmembrane region" description="Helical" evidence="7">
    <location>
        <begin position="176"/>
        <end position="195"/>
    </location>
</feature>
<feature type="transmembrane region" description="Helical" evidence="7">
    <location>
        <begin position="104"/>
        <end position="126"/>
    </location>
</feature>
<dbReference type="AlphaFoldDB" id="A0A371IVV9"/>
<evidence type="ECO:0000256" key="6">
    <source>
        <dbReference type="ARBA" id="ARBA00023136"/>
    </source>
</evidence>
<dbReference type="GO" id="GO:0005886">
    <property type="term" value="C:plasma membrane"/>
    <property type="evidence" value="ECO:0007669"/>
    <property type="project" value="UniProtKB-SubCell"/>
</dbReference>
<keyword evidence="5 7" id="KW-1133">Transmembrane helix</keyword>
<evidence type="ECO:0000313" key="10">
    <source>
        <dbReference type="Proteomes" id="UP000243494"/>
    </source>
</evidence>
<evidence type="ECO:0000256" key="3">
    <source>
        <dbReference type="ARBA" id="ARBA00022475"/>
    </source>
</evidence>
<dbReference type="InterPro" id="IPR000515">
    <property type="entry name" value="MetI-like"/>
</dbReference>
<dbReference type="Gene3D" id="1.10.3720.10">
    <property type="entry name" value="MetI-like"/>
    <property type="match status" value="1"/>
</dbReference>
<feature type="transmembrane region" description="Helical" evidence="7">
    <location>
        <begin position="12"/>
        <end position="35"/>
    </location>
</feature>
<feature type="transmembrane region" description="Helical" evidence="7">
    <location>
        <begin position="234"/>
        <end position="257"/>
    </location>
</feature>
<comment type="caution">
    <text evidence="9">The sequence shown here is derived from an EMBL/GenBank/DDBJ whole genome shotgun (WGS) entry which is preliminary data.</text>
</comment>
<dbReference type="OrthoDB" id="9773221at2"/>
<dbReference type="Pfam" id="PF19300">
    <property type="entry name" value="BPD_transp_1_N"/>
    <property type="match status" value="1"/>
</dbReference>
<evidence type="ECO:0000256" key="4">
    <source>
        <dbReference type="ARBA" id="ARBA00022692"/>
    </source>
</evidence>
<protein>
    <submittedName>
        <fullName evidence="9">ABC transporter permease</fullName>
    </submittedName>
</protein>
<feature type="domain" description="ABC transmembrane type-1" evidence="8">
    <location>
        <begin position="98"/>
        <end position="295"/>
    </location>
</feature>
<gene>
    <name evidence="9" type="ORF">CHF27_002915</name>
</gene>